<dbReference type="HOGENOM" id="CLU_108122_1_0_1"/>
<keyword evidence="2" id="KW-1185">Reference proteome</keyword>
<proteinExistence type="predicted"/>
<protein>
    <recommendedName>
        <fullName evidence="3">Protein kinase domain-containing protein</fullName>
    </recommendedName>
</protein>
<evidence type="ECO:0008006" key="3">
    <source>
        <dbReference type="Google" id="ProtNLM"/>
    </source>
</evidence>
<feature type="non-terminal residue" evidence="1">
    <location>
        <position position="1"/>
    </location>
</feature>
<dbReference type="STRING" id="743788.S8EEB3"/>
<sequence>VRGLLGVDKLRYEASLYKNELKHLQGDVIPRFYGLYTGEVYGELVGCLVLEWCNQSYSLKREELNRRRMGAIYCLHAAGVLHGQLRDAGHFLYSEDGRVRIVGFSLAQLHHC</sequence>
<dbReference type="Proteomes" id="UP000015241">
    <property type="component" value="Unassembled WGS sequence"/>
</dbReference>
<accession>S8EEB3</accession>
<evidence type="ECO:0000313" key="1">
    <source>
        <dbReference type="EMBL" id="EPT01579.1"/>
    </source>
</evidence>
<dbReference type="AlphaFoldDB" id="S8EEB3"/>
<evidence type="ECO:0000313" key="2">
    <source>
        <dbReference type="Proteomes" id="UP000015241"/>
    </source>
</evidence>
<name>S8EEB3_FOMSC</name>
<gene>
    <name evidence="1" type="ORF">FOMPIDRAFT_1100822</name>
</gene>
<dbReference type="InterPro" id="IPR011009">
    <property type="entry name" value="Kinase-like_dom_sf"/>
</dbReference>
<dbReference type="EMBL" id="KE504141">
    <property type="protein sequence ID" value="EPT01579.1"/>
    <property type="molecule type" value="Genomic_DNA"/>
</dbReference>
<reference evidence="1 2" key="1">
    <citation type="journal article" date="2012" name="Science">
        <title>The Paleozoic origin of enzymatic lignin decomposition reconstructed from 31 fungal genomes.</title>
        <authorList>
            <person name="Floudas D."/>
            <person name="Binder M."/>
            <person name="Riley R."/>
            <person name="Barry K."/>
            <person name="Blanchette R.A."/>
            <person name="Henrissat B."/>
            <person name="Martinez A.T."/>
            <person name="Otillar R."/>
            <person name="Spatafora J.W."/>
            <person name="Yadav J.S."/>
            <person name="Aerts A."/>
            <person name="Benoit I."/>
            <person name="Boyd A."/>
            <person name="Carlson A."/>
            <person name="Copeland A."/>
            <person name="Coutinho P.M."/>
            <person name="de Vries R.P."/>
            <person name="Ferreira P."/>
            <person name="Findley K."/>
            <person name="Foster B."/>
            <person name="Gaskell J."/>
            <person name="Glotzer D."/>
            <person name="Gorecki P."/>
            <person name="Heitman J."/>
            <person name="Hesse C."/>
            <person name="Hori C."/>
            <person name="Igarashi K."/>
            <person name="Jurgens J.A."/>
            <person name="Kallen N."/>
            <person name="Kersten P."/>
            <person name="Kohler A."/>
            <person name="Kuees U."/>
            <person name="Kumar T.K.A."/>
            <person name="Kuo A."/>
            <person name="LaButti K."/>
            <person name="Larrondo L.F."/>
            <person name="Lindquist E."/>
            <person name="Ling A."/>
            <person name="Lombard V."/>
            <person name="Lucas S."/>
            <person name="Lundell T."/>
            <person name="Martin R."/>
            <person name="McLaughlin D.J."/>
            <person name="Morgenstern I."/>
            <person name="Morin E."/>
            <person name="Murat C."/>
            <person name="Nagy L.G."/>
            <person name="Nolan M."/>
            <person name="Ohm R.A."/>
            <person name="Patyshakuliyeva A."/>
            <person name="Rokas A."/>
            <person name="Ruiz-Duenas F.J."/>
            <person name="Sabat G."/>
            <person name="Salamov A."/>
            <person name="Samejima M."/>
            <person name="Schmutz J."/>
            <person name="Slot J.C."/>
            <person name="St John F."/>
            <person name="Stenlid J."/>
            <person name="Sun H."/>
            <person name="Sun S."/>
            <person name="Syed K."/>
            <person name="Tsang A."/>
            <person name="Wiebenga A."/>
            <person name="Young D."/>
            <person name="Pisabarro A."/>
            <person name="Eastwood D.C."/>
            <person name="Martin F."/>
            <person name="Cullen D."/>
            <person name="Grigoriev I.V."/>
            <person name="Hibbett D.S."/>
        </authorList>
    </citation>
    <scope>NUCLEOTIDE SEQUENCE</scope>
    <source>
        <strain evidence="2">FP-58527</strain>
    </source>
</reference>
<organism evidence="1 2">
    <name type="scientific">Fomitopsis schrenkii</name>
    <name type="common">Brown rot fungus</name>
    <dbReference type="NCBI Taxonomy" id="2126942"/>
    <lineage>
        <taxon>Eukaryota</taxon>
        <taxon>Fungi</taxon>
        <taxon>Dikarya</taxon>
        <taxon>Basidiomycota</taxon>
        <taxon>Agaricomycotina</taxon>
        <taxon>Agaricomycetes</taxon>
        <taxon>Polyporales</taxon>
        <taxon>Fomitopsis</taxon>
    </lineage>
</organism>
<dbReference type="SUPFAM" id="SSF56112">
    <property type="entry name" value="Protein kinase-like (PK-like)"/>
    <property type="match status" value="1"/>
</dbReference>
<dbReference type="OrthoDB" id="2804112at2759"/>
<dbReference type="eggNOG" id="ENOG502T2IF">
    <property type="taxonomic scope" value="Eukaryota"/>
</dbReference>
<feature type="non-terminal residue" evidence="1">
    <location>
        <position position="112"/>
    </location>
</feature>
<dbReference type="InParanoid" id="S8EEB3"/>